<sequence length="224" mass="24336">MKVHISNRLNSSYKNLRAAAIYIAAILNSTASFQWNVSRNGTISLDLPPQAKNEGTESGRASKAAPSVDDNGQRPRLPDGASSQRAGSSSQRAGPQTLPEIESANTTPLPVHNKRQIVPWQVPAPTVLRTPQPLKSTSSYHTYSPRPSRRRWISGVDDERRDACKEPEDGQARVISDRASALIPFHLPITNGASTVIRVATFHRSLTISPGKVVVRVCYVSPVG</sequence>
<evidence type="ECO:0000313" key="2">
    <source>
        <dbReference type="Proteomes" id="UP001153331"/>
    </source>
</evidence>
<proteinExistence type="predicted"/>
<gene>
    <name evidence="1" type="ORF">OPT61_g9936</name>
</gene>
<keyword evidence="2" id="KW-1185">Reference proteome</keyword>
<dbReference type="EMBL" id="JAPHNI010001350">
    <property type="protein sequence ID" value="KAJ8105844.1"/>
    <property type="molecule type" value="Genomic_DNA"/>
</dbReference>
<accession>A0ACC2HRZ5</accession>
<name>A0ACC2HRZ5_9PLEO</name>
<evidence type="ECO:0000313" key="1">
    <source>
        <dbReference type="EMBL" id="KAJ8105844.1"/>
    </source>
</evidence>
<organism evidence="1 2">
    <name type="scientific">Boeremia exigua</name>
    <dbReference type="NCBI Taxonomy" id="749465"/>
    <lineage>
        <taxon>Eukaryota</taxon>
        <taxon>Fungi</taxon>
        <taxon>Dikarya</taxon>
        <taxon>Ascomycota</taxon>
        <taxon>Pezizomycotina</taxon>
        <taxon>Dothideomycetes</taxon>
        <taxon>Pleosporomycetidae</taxon>
        <taxon>Pleosporales</taxon>
        <taxon>Pleosporineae</taxon>
        <taxon>Didymellaceae</taxon>
        <taxon>Boeremia</taxon>
    </lineage>
</organism>
<protein>
    <submittedName>
        <fullName evidence="1">Uncharacterized protein</fullName>
    </submittedName>
</protein>
<comment type="caution">
    <text evidence="1">The sequence shown here is derived from an EMBL/GenBank/DDBJ whole genome shotgun (WGS) entry which is preliminary data.</text>
</comment>
<reference evidence="1" key="1">
    <citation type="submission" date="2022-11" db="EMBL/GenBank/DDBJ databases">
        <title>Genome Sequence of Boeremia exigua.</title>
        <authorList>
            <person name="Buettner E."/>
        </authorList>
    </citation>
    <scope>NUCLEOTIDE SEQUENCE</scope>
    <source>
        <strain evidence="1">CU02</strain>
    </source>
</reference>
<dbReference type="Proteomes" id="UP001153331">
    <property type="component" value="Unassembled WGS sequence"/>
</dbReference>